<dbReference type="PANTHER" id="PTHR24376:SF235">
    <property type="entry name" value="C2H2-TYPE DOMAIN-CONTAINING PROTEIN"/>
    <property type="match status" value="1"/>
</dbReference>
<dbReference type="AlphaFoldDB" id="A0A8J2JUG1"/>
<feature type="domain" description="C2H2-type" evidence="8">
    <location>
        <begin position="54"/>
        <end position="81"/>
    </location>
</feature>
<dbReference type="PROSITE" id="PS00028">
    <property type="entry name" value="ZINC_FINGER_C2H2_1"/>
    <property type="match status" value="6"/>
</dbReference>
<organism evidence="9 10">
    <name type="scientific">Allacma fusca</name>
    <dbReference type="NCBI Taxonomy" id="39272"/>
    <lineage>
        <taxon>Eukaryota</taxon>
        <taxon>Metazoa</taxon>
        <taxon>Ecdysozoa</taxon>
        <taxon>Arthropoda</taxon>
        <taxon>Hexapoda</taxon>
        <taxon>Collembola</taxon>
        <taxon>Symphypleona</taxon>
        <taxon>Sminthuridae</taxon>
        <taxon>Allacma</taxon>
    </lineage>
</organism>
<dbReference type="OrthoDB" id="6077919at2759"/>
<feature type="non-terminal residue" evidence="9">
    <location>
        <position position="1"/>
    </location>
</feature>
<dbReference type="EMBL" id="CAJVCH010136954">
    <property type="protein sequence ID" value="CAG7726552.1"/>
    <property type="molecule type" value="Genomic_DNA"/>
</dbReference>
<dbReference type="GO" id="GO:0008270">
    <property type="term" value="F:zinc ion binding"/>
    <property type="evidence" value="ECO:0007669"/>
    <property type="project" value="UniProtKB-KW"/>
</dbReference>
<comment type="caution">
    <text evidence="9">The sequence shown here is derived from an EMBL/GenBank/DDBJ whole genome shotgun (WGS) entry which is preliminary data.</text>
</comment>
<reference evidence="9" key="1">
    <citation type="submission" date="2021-06" db="EMBL/GenBank/DDBJ databases">
        <authorList>
            <person name="Hodson N. C."/>
            <person name="Mongue J. A."/>
            <person name="Jaron S. K."/>
        </authorList>
    </citation>
    <scope>NUCLEOTIDE SEQUENCE</scope>
</reference>
<keyword evidence="2" id="KW-0479">Metal-binding</keyword>
<proteinExistence type="predicted"/>
<dbReference type="Pfam" id="PF13894">
    <property type="entry name" value="zf-C2H2_4"/>
    <property type="match status" value="1"/>
</dbReference>
<evidence type="ECO:0000256" key="6">
    <source>
        <dbReference type="ARBA" id="ARBA00023242"/>
    </source>
</evidence>
<dbReference type="GO" id="GO:0005634">
    <property type="term" value="C:nucleus"/>
    <property type="evidence" value="ECO:0007669"/>
    <property type="project" value="UniProtKB-SubCell"/>
</dbReference>
<keyword evidence="4 7" id="KW-0863">Zinc-finger</keyword>
<sequence>KQIGGSSRNIQHEHRNIDFPGLDEQVLGRPQPLASEISDFSNSREMIDSNSKLNVCETCGKKFLTISSLKKHQMVHRSGLPFCCELCGKTFKCDCNKSFKSCWQFNNHLKNHASISSSYKCDMCGKSFSNKYNVVRHKKNVHAIIEEESKGATDCDNLQGDHENLVKSQADEYYSANMKNSEKPNSEASNLVCSIESIFECPQCAKSFASYSGLHHHSKVHTRSKEFPCHLCSKTFNRRTKLIQHGEKHHNLNKETEHGKSNSIFQSDVSDVAQDEVKQTKNLYLIKNDDTMPPKLHGLVDSTKTLFQCSKCNIKFRSPKNLARHLKSHDNQFSCDVCGRNFSQKFSLKRHKNRVHCSEMSLTIPSSEQD</sequence>
<evidence type="ECO:0000313" key="10">
    <source>
        <dbReference type="Proteomes" id="UP000708208"/>
    </source>
</evidence>
<evidence type="ECO:0000313" key="9">
    <source>
        <dbReference type="EMBL" id="CAG7726552.1"/>
    </source>
</evidence>
<dbReference type="InterPro" id="IPR013087">
    <property type="entry name" value="Znf_C2H2_type"/>
</dbReference>
<evidence type="ECO:0000256" key="2">
    <source>
        <dbReference type="ARBA" id="ARBA00022723"/>
    </source>
</evidence>
<evidence type="ECO:0000256" key="7">
    <source>
        <dbReference type="PROSITE-ProRule" id="PRU00042"/>
    </source>
</evidence>
<feature type="domain" description="C2H2-type" evidence="8">
    <location>
        <begin position="307"/>
        <end position="334"/>
    </location>
</feature>
<evidence type="ECO:0000256" key="1">
    <source>
        <dbReference type="ARBA" id="ARBA00004123"/>
    </source>
</evidence>
<comment type="subcellular location">
    <subcellularLocation>
        <location evidence="1">Nucleus</location>
    </subcellularLocation>
</comment>
<protein>
    <recommendedName>
        <fullName evidence="8">C2H2-type domain-containing protein</fullName>
    </recommendedName>
</protein>
<keyword evidence="10" id="KW-1185">Reference proteome</keyword>
<name>A0A8J2JUG1_9HEXA</name>
<evidence type="ECO:0000256" key="5">
    <source>
        <dbReference type="ARBA" id="ARBA00022833"/>
    </source>
</evidence>
<feature type="domain" description="C2H2-type" evidence="8">
    <location>
        <begin position="333"/>
        <end position="361"/>
    </location>
</feature>
<evidence type="ECO:0000256" key="3">
    <source>
        <dbReference type="ARBA" id="ARBA00022737"/>
    </source>
</evidence>
<dbReference type="Pfam" id="PF00096">
    <property type="entry name" value="zf-C2H2"/>
    <property type="match status" value="4"/>
</dbReference>
<keyword evidence="3" id="KW-0677">Repeat</keyword>
<dbReference type="PROSITE" id="PS50157">
    <property type="entry name" value="ZINC_FINGER_C2H2_2"/>
    <property type="match status" value="6"/>
</dbReference>
<evidence type="ECO:0000259" key="8">
    <source>
        <dbReference type="PROSITE" id="PS50157"/>
    </source>
</evidence>
<keyword evidence="6" id="KW-0539">Nucleus</keyword>
<dbReference type="Proteomes" id="UP000708208">
    <property type="component" value="Unassembled WGS sequence"/>
</dbReference>
<dbReference type="SMART" id="SM00355">
    <property type="entry name" value="ZnF_C2H2"/>
    <property type="match status" value="7"/>
</dbReference>
<feature type="domain" description="C2H2-type" evidence="8">
    <location>
        <begin position="119"/>
        <end position="143"/>
    </location>
</feature>
<keyword evidence="5" id="KW-0862">Zinc</keyword>
<feature type="domain" description="C2H2-type" evidence="8">
    <location>
        <begin position="199"/>
        <end position="226"/>
    </location>
</feature>
<evidence type="ECO:0000256" key="4">
    <source>
        <dbReference type="ARBA" id="ARBA00022771"/>
    </source>
</evidence>
<dbReference type="PANTHER" id="PTHR24376">
    <property type="entry name" value="ZINC FINGER PROTEIN"/>
    <property type="match status" value="1"/>
</dbReference>
<feature type="domain" description="C2H2-type" evidence="8">
    <location>
        <begin position="227"/>
        <end position="255"/>
    </location>
</feature>
<gene>
    <name evidence="9" type="ORF">AFUS01_LOCUS15461</name>
</gene>
<accession>A0A8J2JUG1</accession>